<reference evidence="1" key="1">
    <citation type="submission" date="2014-12" db="EMBL/GenBank/DDBJ databases">
        <title>Insight into the proteome of Arion vulgaris.</title>
        <authorList>
            <person name="Aradska J."/>
            <person name="Bulat T."/>
            <person name="Smidak R."/>
            <person name="Sarate P."/>
            <person name="Gangsoo J."/>
            <person name="Sialana F."/>
            <person name="Bilban M."/>
            <person name="Lubec G."/>
        </authorList>
    </citation>
    <scope>NUCLEOTIDE SEQUENCE</scope>
    <source>
        <tissue evidence="1">Skin</tissue>
    </source>
</reference>
<name>A0A0B6Y7Y9_9EUPU</name>
<accession>A0A0B6Y7Y9</accession>
<protein>
    <submittedName>
        <fullName evidence="1">Uncharacterized protein</fullName>
    </submittedName>
</protein>
<sequence>MRLSMKYFSNSARRLDKSGWRSQDETFRSSLNRCFHNGTFHFLKENWKKIKQVYLIRNKNMNYKL</sequence>
<gene>
    <name evidence="1" type="primary">ORF13783</name>
</gene>
<organism evidence="1">
    <name type="scientific">Arion vulgaris</name>
    <dbReference type="NCBI Taxonomy" id="1028688"/>
    <lineage>
        <taxon>Eukaryota</taxon>
        <taxon>Metazoa</taxon>
        <taxon>Spiralia</taxon>
        <taxon>Lophotrochozoa</taxon>
        <taxon>Mollusca</taxon>
        <taxon>Gastropoda</taxon>
        <taxon>Heterobranchia</taxon>
        <taxon>Euthyneura</taxon>
        <taxon>Panpulmonata</taxon>
        <taxon>Eupulmonata</taxon>
        <taxon>Stylommatophora</taxon>
        <taxon>Helicina</taxon>
        <taxon>Arionoidea</taxon>
        <taxon>Arionidae</taxon>
        <taxon>Arion</taxon>
    </lineage>
</organism>
<dbReference type="AlphaFoldDB" id="A0A0B6Y7Y9"/>
<proteinExistence type="predicted"/>
<evidence type="ECO:0000313" key="1">
    <source>
        <dbReference type="EMBL" id="CEK51575.1"/>
    </source>
</evidence>
<dbReference type="EMBL" id="HACG01004710">
    <property type="protein sequence ID" value="CEK51575.1"/>
    <property type="molecule type" value="Transcribed_RNA"/>
</dbReference>